<feature type="compositionally biased region" description="Basic and acidic residues" evidence="2">
    <location>
        <begin position="37"/>
        <end position="48"/>
    </location>
</feature>
<feature type="compositionally biased region" description="Low complexity" evidence="2">
    <location>
        <begin position="50"/>
        <end position="79"/>
    </location>
</feature>
<reference evidence="3 4" key="1">
    <citation type="journal article" date="2019" name="Nat. Plants">
        <title>Stout camphor tree genome fills gaps in understanding of flowering plant genome evolution.</title>
        <authorList>
            <person name="Chaw S.M."/>
            <person name="Liu Y.C."/>
            <person name="Wu Y.W."/>
            <person name="Wang H.Y."/>
            <person name="Lin C.I."/>
            <person name="Wu C.S."/>
            <person name="Ke H.M."/>
            <person name="Chang L.Y."/>
            <person name="Hsu C.Y."/>
            <person name="Yang H.T."/>
            <person name="Sudianto E."/>
            <person name="Hsu M.H."/>
            <person name="Wu K.P."/>
            <person name="Wang L.N."/>
            <person name="Leebens-Mack J.H."/>
            <person name="Tsai I.J."/>
        </authorList>
    </citation>
    <scope>NUCLEOTIDE SEQUENCE [LARGE SCALE GENOMIC DNA]</scope>
    <source>
        <strain evidence="4">cv. Chaw 1501</strain>
        <tissue evidence="3">Young leaves</tissue>
    </source>
</reference>
<dbReference type="Proteomes" id="UP000283530">
    <property type="component" value="Unassembled WGS sequence"/>
</dbReference>
<dbReference type="AlphaFoldDB" id="A0A443NPU0"/>
<dbReference type="PANTHER" id="PTHR31016">
    <property type="entry name" value="OS04G0228100 PROTEIN"/>
    <property type="match status" value="1"/>
</dbReference>
<evidence type="ECO:0000256" key="2">
    <source>
        <dbReference type="SAM" id="MobiDB-lite"/>
    </source>
</evidence>
<feature type="compositionally biased region" description="Polar residues" evidence="2">
    <location>
        <begin position="233"/>
        <end position="242"/>
    </location>
</feature>
<proteinExistence type="predicted"/>
<name>A0A443NPU0_9MAGN</name>
<keyword evidence="4" id="KW-1185">Reference proteome</keyword>
<feature type="region of interest" description="Disordered" evidence="2">
    <location>
        <begin position="407"/>
        <end position="454"/>
    </location>
</feature>
<feature type="compositionally biased region" description="Polar residues" evidence="2">
    <location>
        <begin position="251"/>
        <end position="260"/>
    </location>
</feature>
<feature type="compositionally biased region" description="Polar residues" evidence="2">
    <location>
        <begin position="426"/>
        <end position="454"/>
    </location>
</feature>
<keyword evidence="1" id="KW-0175">Coiled coil</keyword>
<feature type="region of interest" description="Disordered" evidence="2">
    <location>
        <begin position="1"/>
        <end position="112"/>
    </location>
</feature>
<organism evidence="3 4">
    <name type="scientific">Cinnamomum micranthum f. kanehirae</name>
    <dbReference type="NCBI Taxonomy" id="337451"/>
    <lineage>
        <taxon>Eukaryota</taxon>
        <taxon>Viridiplantae</taxon>
        <taxon>Streptophyta</taxon>
        <taxon>Embryophyta</taxon>
        <taxon>Tracheophyta</taxon>
        <taxon>Spermatophyta</taxon>
        <taxon>Magnoliopsida</taxon>
        <taxon>Magnoliidae</taxon>
        <taxon>Laurales</taxon>
        <taxon>Lauraceae</taxon>
        <taxon>Cinnamomum</taxon>
    </lineage>
</organism>
<feature type="region of interest" description="Disordered" evidence="2">
    <location>
        <begin position="221"/>
        <end position="260"/>
    </location>
</feature>
<protein>
    <submittedName>
        <fullName evidence="3">Actin cytoskeleton-regulatory complex protein pan1</fullName>
    </submittedName>
</protein>
<dbReference type="EMBL" id="QPKB01000003">
    <property type="protein sequence ID" value="RWR80532.1"/>
    <property type="molecule type" value="Genomic_DNA"/>
</dbReference>
<feature type="coiled-coil region" evidence="1">
    <location>
        <begin position="273"/>
        <end position="344"/>
    </location>
</feature>
<comment type="caution">
    <text evidence="3">The sequence shown here is derived from an EMBL/GenBank/DDBJ whole genome shotgun (WGS) entry which is preliminary data.</text>
</comment>
<evidence type="ECO:0000313" key="4">
    <source>
        <dbReference type="Proteomes" id="UP000283530"/>
    </source>
</evidence>
<evidence type="ECO:0000256" key="1">
    <source>
        <dbReference type="SAM" id="Coils"/>
    </source>
</evidence>
<accession>A0A443NPU0</accession>
<dbReference type="PANTHER" id="PTHR31016:SF12">
    <property type="entry name" value="OS05G0315200 PROTEIN"/>
    <property type="match status" value="1"/>
</dbReference>
<feature type="compositionally biased region" description="Basic and acidic residues" evidence="2">
    <location>
        <begin position="87"/>
        <end position="97"/>
    </location>
</feature>
<evidence type="ECO:0000313" key="3">
    <source>
        <dbReference type="EMBL" id="RWR80532.1"/>
    </source>
</evidence>
<sequence length="454" mass="50125">MAYRRRQSISRASTFKEDVCSTSNDFNPKISRASTFFKDDYRSNRDDDSPSPSSSSSSSPLYSSLAAQAIRASSARRGSPLSVHSESAYRESNRQRFDSAQQDSKPYEYRSISHPSEPKYGFWGVLAKKVKSILEDDNIAEILETSGGTKPQVDTSTGDKFHLSYRSPETESHRKAGSPGLQKGLDAITYRLNSIGDTIGNALEEGRTIVETRTADIVSETRKLNIRRKGSSPVDQNQDTNGSSPQQPSQNQADQETQLKASRDVAMAMAAKAKVLLRELKTMKADLAFAKERCAQLEEENKVLRECHEKGVGPEEDDLIRLQLETLLAEKSRLANENSIYARENRFLHEVVEYHQLTMQDVIYVDEGIEAVTEVYPIPSTEVILDARPPITPHPSGSAQNLTVLDTSAPIPTTPTSPPTAGTDVASPNIQLPASENQNNCQHCTNPSSTENLM</sequence>
<dbReference type="OrthoDB" id="1924603at2759"/>
<gene>
    <name evidence="3" type="ORF">CKAN_00917500</name>
</gene>